<evidence type="ECO:0000256" key="7">
    <source>
        <dbReference type="ARBA" id="ARBA00022737"/>
    </source>
</evidence>
<evidence type="ECO:0000256" key="17">
    <source>
        <dbReference type="SAM" id="Phobius"/>
    </source>
</evidence>
<dbReference type="Pfam" id="PF00520">
    <property type="entry name" value="Ion_trans"/>
    <property type="match status" value="4"/>
</dbReference>
<reference evidence="19 20" key="1">
    <citation type="journal article" date="2011" name="Genome Biol. Evol.">
        <title>Integration of the genetic map and genome assembly of fugu facilitates insights into distinct features of genome evolution in teleosts and mammals.</title>
        <authorList>
            <person name="Kai W."/>
            <person name="Kikuchi K."/>
            <person name="Tohari S."/>
            <person name="Chew A.K."/>
            <person name="Tay A."/>
            <person name="Fujiwara A."/>
            <person name="Hosoya S."/>
            <person name="Suetake H."/>
            <person name="Naruse K."/>
            <person name="Brenner S."/>
            <person name="Suzuki Y."/>
            <person name="Venkatesh B."/>
        </authorList>
    </citation>
    <scope>NUCLEOTIDE SEQUENCE [LARGE SCALE GENOMIC DNA]</scope>
</reference>
<evidence type="ECO:0000256" key="5">
    <source>
        <dbReference type="ARBA" id="ARBA00022673"/>
    </source>
</evidence>
<feature type="domain" description="Ion transport" evidence="18">
    <location>
        <begin position="1047"/>
        <end position="1319"/>
    </location>
</feature>
<feature type="transmembrane region" description="Helical" evidence="17">
    <location>
        <begin position="1500"/>
        <end position="1521"/>
    </location>
</feature>
<reference evidence="19" key="3">
    <citation type="submission" date="2025-09" db="UniProtKB">
        <authorList>
            <consortium name="Ensembl"/>
        </authorList>
    </citation>
    <scope>IDENTIFICATION</scope>
</reference>
<evidence type="ECO:0000256" key="3">
    <source>
        <dbReference type="ARBA" id="ARBA00022475"/>
    </source>
</evidence>
<dbReference type="PANTHER" id="PTHR10037:SF192">
    <property type="entry name" value="VOLTAGE-DEPENDENT T-TYPE CALCIUM CHANNEL SUBUNIT ALPHA-1H"/>
    <property type="match status" value="1"/>
</dbReference>
<dbReference type="FunFam" id="1.10.287.70:FF:000054">
    <property type="entry name" value="Voltage-dependent T-type calcium channel subunit alpha"/>
    <property type="match status" value="1"/>
</dbReference>
<keyword evidence="12 17" id="KW-0472">Membrane</keyword>
<feature type="transmembrane region" description="Helical" evidence="17">
    <location>
        <begin position="725"/>
        <end position="748"/>
    </location>
</feature>
<dbReference type="Proteomes" id="UP000005226">
    <property type="component" value="Chromosome 5"/>
</dbReference>
<dbReference type="InterPro" id="IPR027359">
    <property type="entry name" value="Volt_channel_dom_sf"/>
</dbReference>
<feature type="region of interest" description="Disordered" evidence="16">
    <location>
        <begin position="1711"/>
        <end position="1742"/>
    </location>
</feature>
<comment type="catalytic activity">
    <reaction evidence="15">
        <text>Ca(2+)(in) = Ca(2+)(out)</text>
        <dbReference type="Rhea" id="RHEA:29671"/>
        <dbReference type="ChEBI" id="CHEBI:29108"/>
    </reaction>
</comment>
<evidence type="ECO:0000256" key="9">
    <source>
        <dbReference type="ARBA" id="ARBA00022882"/>
    </source>
</evidence>
<dbReference type="FunFam" id="1.20.120.350:FF:000007">
    <property type="entry name" value="Voltage-dependent T-type calcium channel subunit alpha"/>
    <property type="match status" value="1"/>
</dbReference>
<keyword evidence="13" id="KW-0325">Glycoprotein</keyword>
<keyword evidence="5" id="KW-0107">Calcium channel</keyword>
<feature type="region of interest" description="Disordered" evidence="16">
    <location>
        <begin position="572"/>
        <end position="600"/>
    </location>
</feature>
<dbReference type="GO" id="GO:0086010">
    <property type="term" value="P:membrane depolarization during action potential"/>
    <property type="evidence" value="ECO:0007669"/>
    <property type="project" value="TreeGrafter"/>
</dbReference>
<feature type="region of interest" description="Disordered" evidence="16">
    <location>
        <begin position="1872"/>
        <end position="1899"/>
    </location>
</feature>
<feature type="transmembrane region" description="Helical" evidence="17">
    <location>
        <begin position="224"/>
        <end position="244"/>
    </location>
</feature>
<dbReference type="STRING" id="31033.ENSTRUP00000068620"/>
<dbReference type="GeneTree" id="ENSGT00940000165827"/>
<dbReference type="PANTHER" id="PTHR10037">
    <property type="entry name" value="VOLTAGE-GATED CATION CHANNEL CALCIUM AND SODIUM"/>
    <property type="match status" value="1"/>
</dbReference>
<feature type="domain" description="Ion transport" evidence="18">
    <location>
        <begin position="91"/>
        <end position="409"/>
    </location>
</feature>
<keyword evidence="7" id="KW-0677">Repeat</keyword>
<evidence type="ECO:0000256" key="4">
    <source>
        <dbReference type="ARBA" id="ARBA00022568"/>
    </source>
</evidence>
<dbReference type="FunFam" id="1.10.287.70:FF:000014">
    <property type="entry name" value="Voltage-dependent T-type calcium channel subunit alpha"/>
    <property type="match status" value="1"/>
</dbReference>
<sequence>MTDGEGRARFQYAECPEGQEREEVYEEVRLALEVEVGPTLGVRITAPIRDPDCVSEEEEQQPYPALAPVAFFCFKQTMRPRNWLLTLTACTWFEHISMLVILLNCVTLGMFQPCEDISCLSDWCRILQVLDDCIFAFFAVEMVIKMVALGIFGSNCYLGDKWNQLDFVIVMAGVMEYSLDGHNASLSAIRTVRVLRPLRAINRVPSMRILVTLLLDTLPMLGNVLLLCFFVFFIFGIVGVQLWAGLLRNRCFLDDDAFMLPISYFPYTPYYVTEEDSPFICSAPRENGMLRCHDVPAYAEGGVECSAAVGTASVNGCVNWNQYYNVCQPGDHNPHKGAVNFDNIGYAWIAIFQVITLEGWVDIMYYVMDAHSFYNFIYFILLIIVGSFFMINLCLVVIATQFSETKQRENALMREQRARYMSNDSTLASYSEPGSCYEEMLRYISHLYRKLRRRLQRIYAGWHRSDRGLSPGNALWLRPIHNLLQHHQHQHCRLSNGGQHAVAVSAEDVDGGIRGGEELEMSSLPVRRGSTNGNRDNGRNAAVATQGVGTLLGRLNGGMNYPTILPSFVCSHSSKTPPPHSQQCQASPEQHPVSHPSDHSETLNKLYQLMGQHSKTTHTHTRTHTQNTLFLNEGLKLILLLDETLPSVPQGGDLRGRRGRGRRQGVLEYRNGVVRAWVGFREKLKRIVESKYFNRGIMIAILVNTLSMGIEYHKQPEELTDILEISNIVFTSMFVLEMGFMLLAFGLFGYIRNPYNIFDSIIVIISVWEIIGQSDGGLSVLRTFRLLRVLKLVRFLPALRRQLVVLMKTMDNVATFCMLLMLFIFTFSILGMHLFGCKFSFRTESGDTIPDRKNFDSLLWAIVTVFQILTQEDWNVVLYNGMASTSPWAALYFVALMTFGNYVLFNLLVAILVEGFQAEVRRIPGYFLVASLISELCNTSSPSRRWRSVFLNALFLVSQALSSPGRRSPLPPRSWGSRRSSWNSLGRAPSLKRRDTSGERESLLSGEGGEEDSGEHVAEVAANNRLWPEPLELLQACRAWCQSVISHKLFDHVVLVFIFLNCITIALERPDIQPHSTERVFLSVSNYVFTVIFLAEMAVKVVALGFCFGTQTYLQSSWNVLDGLLVFVSLVDILVSLAYTGGNRILGILRVLRLLRTLRPLRVISRAPGLKLVVETLITSLRPIGNIVLICCAFFIVFGILGVQLFKGKFYHCEGLDTKNITNKSDCFQANYRWIRRKYNFDNLIQALMTLFVLSCKDGWVNIMYDGLDAVGVDQQPVRNHNPWMLLYFISFLLIVSFFVLNMFVGVVVENFHKCRQDQEEEEARLREEKRLKMIEKKRRSKENGGAEAKQRPYYADYSPLRLSIHTLCTSHYLDLFITIIICINVFTMSIEHYNQPQYLEEVLKYCNYVFTFIFVIEALLKLVAFGIQRFFKDRWNQLDIGIVALSIMGITLEELKLSAALPINPTIIRIMRVLRIARVLKLLKMAKGMRALLDTVMQALPQVGNLGLLFMLLFFIYAALGVELFGKLECNDNNPCEGLSRHATFENFGMAFLTLFRVSTGDNWNGIMKDTLRECRPEDRHCLTYLPWVSPIYFVTFVLMAQFVLVNVVVAVLMKHLEESNKEAKEDAEMDAEIALEMAMEQQQRRSSMASSHSSVEGTYVGPCPHSPGQVGQNTIIISSTRAFIWSWRSVTSVHSQPCESRVLLQVPDVSPAHPRPPLNLTPPRIAPPTSSPSPRSLRRQVRDRVSADFLKSLLGTGSKDRDFKKGFSADNQGFLEKPKPLSAGFPEDQRRHSIEVCLPQDAVMTRDDPHLQRSEKAVQAFPARVQSVGGGHRKKKMSPPCISIHPPSEREHRQMASPPQLADCSTMLRRRTPSYDLTPHAQPSTMDPRPRPDPLRLYQGYPLYVVCSGPTPTHRD</sequence>
<evidence type="ECO:0000256" key="13">
    <source>
        <dbReference type="ARBA" id="ARBA00023180"/>
    </source>
</evidence>
<feature type="domain" description="Ion transport" evidence="18">
    <location>
        <begin position="691"/>
        <end position="919"/>
    </location>
</feature>
<feature type="region of interest" description="Disordered" evidence="16">
    <location>
        <begin position="1762"/>
        <end position="1788"/>
    </location>
</feature>
<evidence type="ECO:0000256" key="10">
    <source>
        <dbReference type="ARBA" id="ARBA00022989"/>
    </source>
</evidence>
<dbReference type="FunFam" id="1.20.120.350:FF:000008">
    <property type="entry name" value="Voltage-dependent T-type calcium channel subunit alpha"/>
    <property type="match status" value="1"/>
</dbReference>
<evidence type="ECO:0000256" key="8">
    <source>
        <dbReference type="ARBA" id="ARBA00022837"/>
    </source>
</evidence>
<feature type="domain" description="Ion transport" evidence="18">
    <location>
        <begin position="1372"/>
        <end position="1625"/>
    </location>
</feature>
<feature type="compositionally biased region" description="Polar residues" evidence="16">
    <location>
        <begin position="572"/>
        <end position="588"/>
    </location>
</feature>
<feature type="transmembrane region" description="Helical" evidence="17">
    <location>
        <begin position="134"/>
        <end position="158"/>
    </location>
</feature>
<feature type="transmembrane region" description="Helical" evidence="17">
    <location>
        <begin position="1403"/>
        <end position="1424"/>
    </location>
</feature>
<evidence type="ECO:0000256" key="1">
    <source>
        <dbReference type="ARBA" id="ARBA00004651"/>
    </source>
</evidence>
<dbReference type="GO" id="GO:0001518">
    <property type="term" value="C:voltage-gated sodium channel complex"/>
    <property type="evidence" value="ECO:0007669"/>
    <property type="project" value="TreeGrafter"/>
</dbReference>
<dbReference type="GO" id="GO:0008332">
    <property type="term" value="F:low voltage-gated calcium channel activity"/>
    <property type="evidence" value="ECO:0007669"/>
    <property type="project" value="TreeGrafter"/>
</dbReference>
<dbReference type="Gene3D" id="1.10.287.70">
    <property type="match status" value="4"/>
</dbReference>
<evidence type="ECO:0000256" key="14">
    <source>
        <dbReference type="ARBA" id="ARBA00023303"/>
    </source>
</evidence>
<feature type="compositionally biased region" description="Low complexity" evidence="16">
    <location>
        <begin position="962"/>
        <end position="987"/>
    </location>
</feature>
<comment type="subcellular location">
    <subcellularLocation>
        <location evidence="1">Cell membrane</location>
        <topology evidence="1">Multi-pass membrane protein</topology>
    </subcellularLocation>
</comment>
<feature type="transmembrane region" description="Helical" evidence="17">
    <location>
        <begin position="346"/>
        <end position="367"/>
    </location>
</feature>
<dbReference type="Ensembl" id="ENSTRUT00000056575.2">
    <property type="protein sequence ID" value="ENSTRUP00000056602.2"/>
    <property type="gene ID" value="ENSTRUG00000025353.2"/>
</dbReference>
<dbReference type="InterPro" id="IPR005821">
    <property type="entry name" value="Ion_trans_dom"/>
</dbReference>
<feature type="transmembrane region" description="Helical" evidence="17">
    <location>
        <begin position="1372"/>
        <end position="1391"/>
    </location>
</feature>
<evidence type="ECO:0000313" key="20">
    <source>
        <dbReference type="Proteomes" id="UP000005226"/>
    </source>
</evidence>
<proteinExistence type="predicted"/>
<evidence type="ECO:0000256" key="6">
    <source>
        <dbReference type="ARBA" id="ARBA00022692"/>
    </source>
</evidence>
<dbReference type="FunFam" id="1.10.287.70:FF:000136">
    <property type="entry name" value="Voltage-dependent T-type calcium channel subunit alpha"/>
    <property type="match status" value="1"/>
</dbReference>
<evidence type="ECO:0000256" key="12">
    <source>
        <dbReference type="ARBA" id="ARBA00023136"/>
    </source>
</evidence>
<keyword evidence="6 17" id="KW-0812">Transmembrane</keyword>
<dbReference type="SUPFAM" id="SSF81324">
    <property type="entry name" value="Voltage-gated potassium channels"/>
    <property type="match status" value="4"/>
</dbReference>
<keyword evidence="10 17" id="KW-1133">Transmembrane helix</keyword>
<dbReference type="GO" id="GO:0043005">
    <property type="term" value="C:neuron projection"/>
    <property type="evidence" value="ECO:0007669"/>
    <property type="project" value="TreeGrafter"/>
</dbReference>
<feature type="transmembrane region" description="Helical" evidence="17">
    <location>
        <begin position="813"/>
        <end position="835"/>
    </location>
</feature>
<feature type="transmembrane region" description="Helical" evidence="17">
    <location>
        <begin position="373"/>
        <end position="398"/>
    </location>
</feature>
<evidence type="ECO:0000256" key="15">
    <source>
        <dbReference type="ARBA" id="ARBA00036634"/>
    </source>
</evidence>
<evidence type="ECO:0000256" key="16">
    <source>
        <dbReference type="SAM" id="MobiDB-lite"/>
    </source>
</evidence>
<feature type="transmembrane region" description="Helical" evidence="17">
    <location>
        <begin position="1087"/>
        <end position="1108"/>
    </location>
</feature>
<dbReference type="FunFam" id="1.20.120.350:FF:000012">
    <property type="entry name" value="Voltage-dependent T-type calcium channel subunit alpha"/>
    <property type="match status" value="1"/>
</dbReference>
<dbReference type="FunFam" id="1.10.287.70:FF:000018">
    <property type="entry name" value="Voltage-dependent T-type calcium channel subunit alpha"/>
    <property type="match status" value="1"/>
</dbReference>
<organism evidence="19 20">
    <name type="scientific">Takifugu rubripes</name>
    <name type="common">Japanese pufferfish</name>
    <name type="synonym">Fugu rubripes</name>
    <dbReference type="NCBI Taxonomy" id="31033"/>
    <lineage>
        <taxon>Eukaryota</taxon>
        <taxon>Metazoa</taxon>
        <taxon>Chordata</taxon>
        <taxon>Craniata</taxon>
        <taxon>Vertebrata</taxon>
        <taxon>Euteleostomi</taxon>
        <taxon>Actinopterygii</taxon>
        <taxon>Neopterygii</taxon>
        <taxon>Teleostei</taxon>
        <taxon>Neoteleostei</taxon>
        <taxon>Acanthomorphata</taxon>
        <taxon>Eupercaria</taxon>
        <taxon>Tetraodontiformes</taxon>
        <taxon>Tetradontoidea</taxon>
        <taxon>Tetraodontidae</taxon>
        <taxon>Takifugu</taxon>
    </lineage>
</organism>
<keyword evidence="8" id="KW-0106">Calcium</keyword>
<dbReference type="GO" id="GO:0045956">
    <property type="term" value="P:positive regulation of calcium ion-dependent exocytosis"/>
    <property type="evidence" value="ECO:0007669"/>
    <property type="project" value="TreeGrafter"/>
</dbReference>
<dbReference type="GO" id="GO:0070509">
    <property type="term" value="P:calcium ion import"/>
    <property type="evidence" value="ECO:0007669"/>
    <property type="project" value="TreeGrafter"/>
</dbReference>
<keyword evidence="20" id="KW-1185">Reference proteome</keyword>
<feature type="compositionally biased region" description="Pro residues" evidence="16">
    <location>
        <begin position="1715"/>
        <end position="1733"/>
    </location>
</feature>
<dbReference type="Gene3D" id="1.20.120.350">
    <property type="entry name" value="Voltage-gated potassium channels. Chain C"/>
    <property type="match status" value="4"/>
</dbReference>
<keyword evidence="4" id="KW-0109">Calcium transport</keyword>
<gene>
    <name evidence="19" type="primary">cacna1ha</name>
</gene>
<feature type="compositionally biased region" description="Basic and acidic residues" evidence="16">
    <location>
        <begin position="992"/>
        <end position="1002"/>
    </location>
</feature>
<dbReference type="InterPro" id="IPR005445">
    <property type="entry name" value="VDCC_T_a1"/>
</dbReference>
<feature type="transmembrane region" description="Helical" evidence="17">
    <location>
        <begin position="1120"/>
        <end position="1139"/>
    </location>
</feature>
<dbReference type="PRINTS" id="PR01629">
    <property type="entry name" value="TVDCCALPHA1"/>
</dbReference>
<keyword evidence="11" id="KW-0406">Ion transport</keyword>
<evidence type="ECO:0000256" key="11">
    <source>
        <dbReference type="ARBA" id="ARBA00023065"/>
    </source>
</evidence>
<reference evidence="19" key="2">
    <citation type="submission" date="2025-08" db="UniProtKB">
        <authorList>
            <consortium name="Ensembl"/>
        </authorList>
    </citation>
    <scope>IDENTIFICATION</scope>
</reference>
<dbReference type="InterPro" id="IPR043203">
    <property type="entry name" value="VGCC_Ca_Na"/>
</dbReference>
<evidence type="ECO:0000313" key="19">
    <source>
        <dbReference type="Ensembl" id="ENSTRUP00000056602.2"/>
    </source>
</evidence>
<feature type="transmembrane region" description="Helical" evidence="17">
    <location>
        <begin position="1184"/>
        <end position="1206"/>
    </location>
</feature>
<feature type="transmembrane region" description="Helical" evidence="17">
    <location>
        <begin position="890"/>
        <end position="913"/>
    </location>
</feature>
<feature type="region of interest" description="Disordered" evidence="16">
    <location>
        <begin position="962"/>
        <end position="1015"/>
    </location>
</feature>
<keyword evidence="2" id="KW-0813">Transport</keyword>
<evidence type="ECO:0000256" key="2">
    <source>
        <dbReference type="ARBA" id="ARBA00022448"/>
    </source>
</evidence>
<dbReference type="GO" id="GO:0005891">
    <property type="term" value="C:voltage-gated calcium channel complex"/>
    <property type="evidence" value="ECO:0007669"/>
    <property type="project" value="InterPro"/>
</dbReference>
<dbReference type="FunFam" id="1.20.120.350:FF:000009">
    <property type="entry name" value="Voltage-dependent T-type calcium channel subunit alpha"/>
    <property type="match status" value="1"/>
</dbReference>
<feature type="transmembrane region" description="Helical" evidence="17">
    <location>
        <begin position="1593"/>
        <end position="1614"/>
    </location>
</feature>
<feature type="transmembrane region" description="Helical" evidence="17">
    <location>
        <begin position="692"/>
        <end position="713"/>
    </location>
</feature>
<name>A0A3B5KTI6_TAKRU</name>
<keyword evidence="9" id="KW-0851">Voltage-gated channel</keyword>
<feature type="transmembrane region" description="Helical" evidence="17">
    <location>
        <begin position="1285"/>
        <end position="1309"/>
    </location>
</feature>
<dbReference type="GO" id="GO:0005248">
    <property type="term" value="F:voltage-gated sodium channel activity"/>
    <property type="evidence" value="ECO:0007669"/>
    <property type="project" value="TreeGrafter"/>
</dbReference>
<evidence type="ECO:0000259" key="18">
    <source>
        <dbReference type="Pfam" id="PF00520"/>
    </source>
</evidence>
<keyword evidence="14" id="KW-0407">Ion channel</keyword>
<keyword evidence="3" id="KW-1003">Cell membrane</keyword>
<accession>A0A3B5KTI6</accession>
<protein>
    <submittedName>
        <fullName evidence="19">Calcium channel, voltage-dependent, T type, alpha 1H subunit a</fullName>
    </submittedName>
</protein>